<dbReference type="EMBL" id="JACBKZ010000007">
    <property type="protein sequence ID" value="KAF5946614.1"/>
    <property type="molecule type" value="Genomic_DNA"/>
</dbReference>
<evidence type="ECO:0000256" key="1">
    <source>
        <dbReference type="SAM" id="MobiDB-lite"/>
    </source>
</evidence>
<protein>
    <submittedName>
        <fullName evidence="2">Uncharacterized protein</fullName>
    </submittedName>
</protein>
<gene>
    <name evidence="2" type="ORF">HYC85_016842</name>
</gene>
<organism evidence="2 3">
    <name type="scientific">Camellia sinensis</name>
    <name type="common">Tea plant</name>
    <name type="synonym">Thea sinensis</name>
    <dbReference type="NCBI Taxonomy" id="4442"/>
    <lineage>
        <taxon>Eukaryota</taxon>
        <taxon>Viridiplantae</taxon>
        <taxon>Streptophyta</taxon>
        <taxon>Embryophyta</taxon>
        <taxon>Tracheophyta</taxon>
        <taxon>Spermatophyta</taxon>
        <taxon>Magnoliopsida</taxon>
        <taxon>eudicotyledons</taxon>
        <taxon>Gunneridae</taxon>
        <taxon>Pentapetalae</taxon>
        <taxon>asterids</taxon>
        <taxon>Ericales</taxon>
        <taxon>Theaceae</taxon>
        <taxon>Camellia</taxon>
    </lineage>
</organism>
<sequence length="95" mass="11310">MHKDRTMLGISRRDDQRREDDETRRRDGAGNMWETTDSRLHHLLYHHYHCHHHCHNPSPLSTHPPVTHTFIPITSFYCRDHHLSTVAAHSPLLYN</sequence>
<dbReference type="Proteomes" id="UP000593564">
    <property type="component" value="Unassembled WGS sequence"/>
</dbReference>
<name>A0A7J7H461_CAMSI</name>
<reference evidence="3" key="1">
    <citation type="journal article" date="2020" name="Nat. Commun.">
        <title>Genome assembly of wild tea tree DASZ reveals pedigree and selection history of tea varieties.</title>
        <authorList>
            <person name="Zhang W."/>
            <person name="Zhang Y."/>
            <person name="Qiu H."/>
            <person name="Guo Y."/>
            <person name="Wan H."/>
            <person name="Zhang X."/>
            <person name="Scossa F."/>
            <person name="Alseekh S."/>
            <person name="Zhang Q."/>
            <person name="Wang P."/>
            <person name="Xu L."/>
            <person name="Schmidt M.H."/>
            <person name="Jia X."/>
            <person name="Li D."/>
            <person name="Zhu A."/>
            <person name="Guo F."/>
            <person name="Chen W."/>
            <person name="Ni D."/>
            <person name="Usadel B."/>
            <person name="Fernie A.R."/>
            <person name="Wen W."/>
        </authorList>
    </citation>
    <scope>NUCLEOTIDE SEQUENCE [LARGE SCALE GENOMIC DNA]</scope>
    <source>
        <strain evidence="3">cv. G240</strain>
    </source>
</reference>
<comment type="caution">
    <text evidence="2">The sequence shown here is derived from an EMBL/GenBank/DDBJ whole genome shotgun (WGS) entry which is preliminary data.</text>
</comment>
<dbReference type="AlphaFoldDB" id="A0A7J7H461"/>
<reference evidence="2 3" key="2">
    <citation type="submission" date="2020-07" db="EMBL/GenBank/DDBJ databases">
        <title>Genome assembly of wild tea tree DASZ reveals pedigree and selection history of tea varieties.</title>
        <authorList>
            <person name="Zhang W."/>
        </authorList>
    </citation>
    <scope>NUCLEOTIDE SEQUENCE [LARGE SCALE GENOMIC DNA]</scope>
    <source>
        <strain evidence="3">cv. G240</strain>
        <tissue evidence="2">Leaf</tissue>
    </source>
</reference>
<feature type="region of interest" description="Disordered" evidence="1">
    <location>
        <begin position="1"/>
        <end position="33"/>
    </location>
</feature>
<accession>A0A7J7H461</accession>
<proteinExistence type="predicted"/>
<feature type="compositionally biased region" description="Basic and acidic residues" evidence="1">
    <location>
        <begin position="1"/>
        <end position="28"/>
    </location>
</feature>
<keyword evidence="3" id="KW-1185">Reference proteome</keyword>
<evidence type="ECO:0000313" key="2">
    <source>
        <dbReference type="EMBL" id="KAF5946614.1"/>
    </source>
</evidence>
<evidence type="ECO:0000313" key="3">
    <source>
        <dbReference type="Proteomes" id="UP000593564"/>
    </source>
</evidence>